<dbReference type="SUPFAM" id="SSF56281">
    <property type="entry name" value="Metallo-hydrolase/oxidoreductase"/>
    <property type="match status" value="1"/>
</dbReference>
<evidence type="ECO:0000313" key="1">
    <source>
        <dbReference type="EMBL" id="MFL0247712.1"/>
    </source>
</evidence>
<organism evidence="1 2">
    <name type="scientific">Candidatus Clostridium stratigraminis</name>
    <dbReference type="NCBI Taxonomy" id="3381661"/>
    <lineage>
        <taxon>Bacteria</taxon>
        <taxon>Bacillati</taxon>
        <taxon>Bacillota</taxon>
        <taxon>Clostridia</taxon>
        <taxon>Eubacteriales</taxon>
        <taxon>Clostridiaceae</taxon>
        <taxon>Clostridium</taxon>
    </lineage>
</organism>
<dbReference type="PANTHER" id="PTHR42967">
    <property type="entry name" value="METAL DEPENDENT HYDROLASE"/>
    <property type="match status" value="1"/>
</dbReference>
<comment type="caution">
    <text evidence="1">The sequence shown here is derived from an EMBL/GenBank/DDBJ whole genome shotgun (WGS) entry which is preliminary data.</text>
</comment>
<dbReference type="InterPro" id="IPR036866">
    <property type="entry name" value="RibonucZ/Hydroxyglut_hydro"/>
</dbReference>
<evidence type="ECO:0000313" key="2">
    <source>
        <dbReference type="Proteomes" id="UP001623591"/>
    </source>
</evidence>
<sequence>MKVNYLYNSSFKIETKNYVLILDYYNDFVEGKERISSKGVIGREDLETNKEVLVFSSHSHGDHFNKLIFDWNKINPKIKYILSSDIKAENSALDITKISAYEELQVMDVYIKAYGSTDIGISFLIKVDGITIFHAGDLNWWDWYDESDEDNKIMEKKFKEEVYKIKGERIDAAFFSVDSRLKGSFALGPNYFIKELAPKAFIPMHFREDFEVTKEFADKNIALSTKVFEIKNRGEEFIIPLP</sequence>
<keyword evidence="2" id="KW-1185">Reference proteome</keyword>
<protein>
    <submittedName>
        <fullName evidence="1">MBL fold metallo-hydrolase</fullName>
    </submittedName>
</protein>
<dbReference type="Pfam" id="PF13483">
    <property type="entry name" value="Lactamase_B_3"/>
    <property type="match status" value="1"/>
</dbReference>
<dbReference type="RefSeq" id="WP_406770142.1">
    <property type="nucleotide sequence ID" value="NZ_JBJHZZ010000008.1"/>
</dbReference>
<gene>
    <name evidence="1" type="ORF">ACJDUG_12095</name>
</gene>
<name>A0ABW8T6F0_9CLOT</name>
<accession>A0ABW8T6F0</accession>
<dbReference type="PANTHER" id="PTHR42967:SF1">
    <property type="entry name" value="MBL FOLD METALLO-HYDROLASE"/>
    <property type="match status" value="1"/>
</dbReference>
<dbReference type="Proteomes" id="UP001623591">
    <property type="component" value="Unassembled WGS sequence"/>
</dbReference>
<proteinExistence type="predicted"/>
<reference evidence="1 2" key="1">
    <citation type="submission" date="2024-11" db="EMBL/GenBank/DDBJ databases">
        <authorList>
            <person name="Heng Y.C."/>
            <person name="Lim A.C.H."/>
            <person name="Lee J.K.Y."/>
            <person name="Kittelmann S."/>
        </authorList>
    </citation>
    <scope>NUCLEOTIDE SEQUENCE [LARGE SCALE GENOMIC DNA]</scope>
    <source>
        <strain evidence="1 2">WILCCON 0185</strain>
    </source>
</reference>
<dbReference type="EMBL" id="JBJHZZ010000008">
    <property type="protein sequence ID" value="MFL0247712.1"/>
    <property type="molecule type" value="Genomic_DNA"/>
</dbReference>
<dbReference type="Gene3D" id="3.60.15.10">
    <property type="entry name" value="Ribonuclease Z/Hydroxyacylglutathione hydrolase-like"/>
    <property type="match status" value="1"/>
</dbReference>